<reference evidence="3" key="1">
    <citation type="submission" date="2020-01" db="EMBL/GenBank/DDBJ databases">
        <authorList>
            <consortium name="DOE Joint Genome Institute"/>
            <person name="Haridas S."/>
            <person name="Albert R."/>
            <person name="Binder M."/>
            <person name="Bloem J."/>
            <person name="Labutti K."/>
            <person name="Salamov A."/>
            <person name="Andreopoulos B."/>
            <person name="Baker S.E."/>
            <person name="Barry K."/>
            <person name="Bills G."/>
            <person name="Bluhm B.H."/>
            <person name="Cannon C."/>
            <person name="Castanera R."/>
            <person name="Culley D.E."/>
            <person name="Daum C."/>
            <person name="Ezra D."/>
            <person name="Gonzalez J.B."/>
            <person name="Henrissat B."/>
            <person name="Kuo A."/>
            <person name="Liang C."/>
            <person name="Lipzen A."/>
            <person name="Lutzoni F."/>
            <person name="Magnuson J."/>
            <person name="Mondo S."/>
            <person name="Nolan M."/>
            <person name="Ohm R."/>
            <person name="Pangilinan J."/>
            <person name="Park H.-J."/>
            <person name="Ramirez L."/>
            <person name="Alfaro M."/>
            <person name="Sun H."/>
            <person name="Tritt A."/>
            <person name="Yoshinaga Y."/>
            <person name="Zwiers L.-H."/>
            <person name="Turgeon B.G."/>
            <person name="Goodwin S.B."/>
            <person name="Spatafora J.W."/>
            <person name="Crous P.W."/>
            <person name="Grigoriev I.V."/>
        </authorList>
    </citation>
    <scope>NUCLEOTIDE SEQUENCE</scope>
    <source>
        <strain evidence="3">IPT5</strain>
    </source>
</reference>
<dbReference type="SUPFAM" id="SSF53686">
    <property type="entry name" value="Tryptophan synthase beta subunit-like PLP-dependent enzymes"/>
    <property type="match status" value="1"/>
</dbReference>
<dbReference type="InterPro" id="IPR001926">
    <property type="entry name" value="TrpB-like_PALP"/>
</dbReference>
<evidence type="ECO:0000256" key="1">
    <source>
        <dbReference type="SAM" id="MobiDB-lite"/>
    </source>
</evidence>
<feature type="region of interest" description="Disordered" evidence="1">
    <location>
        <begin position="489"/>
        <end position="529"/>
    </location>
</feature>
<proteinExistence type="predicted"/>
<organism evidence="3 4">
    <name type="scientific">Plenodomus tracheiphilus IPT5</name>
    <dbReference type="NCBI Taxonomy" id="1408161"/>
    <lineage>
        <taxon>Eukaryota</taxon>
        <taxon>Fungi</taxon>
        <taxon>Dikarya</taxon>
        <taxon>Ascomycota</taxon>
        <taxon>Pezizomycotina</taxon>
        <taxon>Dothideomycetes</taxon>
        <taxon>Pleosporomycetidae</taxon>
        <taxon>Pleosporales</taxon>
        <taxon>Pleosporineae</taxon>
        <taxon>Leptosphaeriaceae</taxon>
        <taxon>Plenodomus</taxon>
    </lineage>
</organism>
<dbReference type="Gene3D" id="3.40.50.1100">
    <property type="match status" value="2"/>
</dbReference>
<dbReference type="InterPro" id="IPR036873">
    <property type="entry name" value="Rhodanese-like_dom_sf"/>
</dbReference>
<evidence type="ECO:0000259" key="2">
    <source>
        <dbReference type="PROSITE" id="PS50206"/>
    </source>
</evidence>
<dbReference type="InterPro" id="IPR036052">
    <property type="entry name" value="TrpB-like_PALP_sf"/>
</dbReference>
<dbReference type="SMART" id="SM00450">
    <property type="entry name" value="RHOD"/>
    <property type="match status" value="1"/>
</dbReference>
<evidence type="ECO:0000313" key="4">
    <source>
        <dbReference type="Proteomes" id="UP000799423"/>
    </source>
</evidence>
<dbReference type="AlphaFoldDB" id="A0A6A7APN9"/>
<dbReference type="EMBL" id="MU006356">
    <property type="protein sequence ID" value="KAF2845033.1"/>
    <property type="molecule type" value="Genomic_DNA"/>
</dbReference>
<dbReference type="InterPro" id="IPR050214">
    <property type="entry name" value="Cys_Synth/Cystath_Beta-Synth"/>
</dbReference>
<dbReference type="CDD" id="cd00158">
    <property type="entry name" value="RHOD"/>
    <property type="match status" value="1"/>
</dbReference>
<dbReference type="Gene3D" id="3.40.250.10">
    <property type="entry name" value="Rhodanese-like domain"/>
    <property type="match status" value="1"/>
</dbReference>
<dbReference type="Proteomes" id="UP000799423">
    <property type="component" value="Unassembled WGS sequence"/>
</dbReference>
<sequence length="529" mass="58226">MESQNLLNTYSGPDALRNYFDPDCQPMLPLVELPAILNPFYEDGVRIHAKLMSMHPANNVKIMPAMNMLAKGVDSEKSKSVVEYSSGSTVISLALASRINHGVHDVHAFLSNKTSKSKLRLMQFFGLNITLFGGPSQPEPRDERGGIQQARVMAQKDESILNPNQYENDANWQAHVKWTGPQIHKQLPSINVLCVGMGTSGTMTGLGQYFKKAKPTVTRLGVCTAAGDRVPGPRSLALLSPVEFPWRDSVDAIEEVGSHDAFKVSLQLCREGLICGPSSGFNLQGLLGYLQKRKDAGTLKALAGPEGTIDCAFICCDLPYQYVDEYFDKLGDQSFHPIHNHNLTAVDLYRYDEAWELKPAQAFAAFSEDEPTMASRILLDLRKPDDFIAGHVAGSYNLPLQSVSSSSTSPFFDAFTLEAQWKELDTTFTKERISAHELSGKNVYVVCYDGDTARVATSVLRAKGVTANSIKGGIQALCQELPHLLQSARGRQSNQSEYAKEANVTTKEVRADSVSPHTHERHEFDQVTA</sequence>
<dbReference type="Pfam" id="PF00291">
    <property type="entry name" value="PALP"/>
    <property type="match status" value="1"/>
</dbReference>
<dbReference type="InterPro" id="IPR001763">
    <property type="entry name" value="Rhodanese-like_dom"/>
</dbReference>
<feature type="compositionally biased region" description="Basic and acidic residues" evidence="1">
    <location>
        <begin position="507"/>
        <end position="529"/>
    </location>
</feature>
<name>A0A6A7APN9_9PLEO</name>
<accession>A0A6A7APN9</accession>
<dbReference type="OrthoDB" id="10259545at2759"/>
<dbReference type="PROSITE" id="PS50206">
    <property type="entry name" value="RHODANESE_3"/>
    <property type="match status" value="1"/>
</dbReference>
<dbReference type="FunFam" id="3.40.50.1100:FF:000058">
    <property type="entry name" value="Cysteine synthase B, putative"/>
    <property type="match status" value="1"/>
</dbReference>
<feature type="domain" description="Rhodanese" evidence="2">
    <location>
        <begin position="372"/>
        <end position="486"/>
    </location>
</feature>
<evidence type="ECO:0000313" key="3">
    <source>
        <dbReference type="EMBL" id="KAF2845033.1"/>
    </source>
</evidence>
<dbReference type="Pfam" id="PF00581">
    <property type="entry name" value="Rhodanese"/>
    <property type="match status" value="1"/>
</dbReference>
<gene>
    <name evidence="3" type="ORF">T440DRAFT_435482</name>
</gene>
<dbReference type="SUPFAM" id="SSF52821">
    <property type="entry name" value="Rhodanese/Cell cycle control phosphatase"/>
    <property type="match status" value="1"/>
</dbReference>
<keyword evidence="4" id="KW-1185">Reference proteome</keyword>
<dbReference type="PANTHER" id="PTHR10314">
    <property type="entry name" value="CYSTATHIONINE BETA-SYNTHASE"/>
    <property type="match status" value="1"/>
</dbReference>
<protein>
    <submittedName>
        <fullName evidence="3">Cysteine synthase-like protein B</fullName>
    </submittedName>
</protein>